<comment type="caution">
    <text evidence="2">The sequence shown here is derived from an EMBL/GenBank/DDBJ whole genome shotgun (WGS) entry which is preliminary data.</text>
</comment>
<dbReference type="AlphaFoldDB" id="A0A543BSS9"/>
<evidence type="ECO:0000256" key="1">
    <source>
        <dbReference type="SAM" id="SignalP"/>
    </source>
</evidence>
<sequence>MTTWKTIGALSLATVLATAVGIPSAYAATGTVFADDQYFDSPQTQWSVVAPMRVGDCSMFGNLYLSRPDPTGFTKVRFVFTTSTSRTSKFDQWHSSWRFLDSAGGQVGALDTIDGLRMPIVNHNYWGEINTGISMTPHQWASITRVAWTGEC</sequence>
<proteinExistence type="predicted"/>
<gene>
    <name evidence="2" type="ORF">FB559_8492</name>
</gene>
<evidence type="ECO:0000313" key="2">
    <source>
        <dbReference type="EMBL" id="TQL87881.1"/>
    </source>
</evidence>
<dbReference type="Proteomes" id="UP000316096">
    <property type="component" value="Unassembled WGS sequence"/>
</dbReference>
<protein>
    <submittedName>
        <fullName evidence="2">Uncharacterized protein</fullName>
    </submittedName>
</protein>
<dbReference type="EMBL" id="VFOZ01000003">
    <property type="protein sequence ID" value="TQL87881.1"/>
    <property type="molecule type" value="Genomic_DNA"/>
</dbReference>
<keyword evidence="3" id="KW-1185">Reference proteome</keyword>
<dbReference type="RefSeq" id="WP_141963499.1">
    <property type="nucleotide sequence ID" value="NZ_VFOZ01000003.1"/>
</dbReference>
<feature type="chain" id="PRO_5021782664" evidence="1">
    <location>
        <begin position="28"/>
        <end position="152"/>
    </location>
</feature>
<evidence type="ECO:0000313" key="3">
    <source>
        <dbReference type="Proteomes" id="UP000316096"/>
    </source>
</evidence>
<keyword evidence="1" id="KW-0732">Signal</keyword>
<organism evidence="2 3">
    <name type="scientific">Actinoallomurus bryophytorum</name>
    <dbReference type="NCBI Taxonomy" id="1490222"/>
    <lineage>
        <taxon>Bacteria</taxon>
        <taxon>Bacillati</taxon>
        <taxon>Actinomycetota</taxon>
        <taxon>Actinomycetes</taxon>
        <taxon>Streptosporangiales</taxon>
        <taxon>Thermomonosporaceae</taxon>
        <taxon>Actinoallomurus</taxon>
    </lineage>
</organism>
<name>A0A543BSS9_9ACTN</name>
<accession>A0A543BSS9</accession>
<feature type="signal peptide" evidence="1">
    <location>
        <begin position="1"/>
        <end position="27"/>
    </location>
</feature>
<reference evidence="2 3" key="1">
    <citation type="submission" date="2019-06" db="EMBL/GenBank/DDBJ databases">
        <title>Sequencing the genomes of 1000 actinobacteria strains.</title>
        <authorList>
            <person name="Klenk H.-P."/>
        </authorList>
    </citation>
    <scope>NUCLEOTIDE SEQUENCE [LARGE SCALE GENOMIC DNA]</scope>
    <source>
        <strain evidence="2 3">DSM 102200</strain>
    </source>
</reference>